<feature type="domain" description="Calcineurin-like phosphoesterase" evidence="3">
    <location>
        <begin position="1"/>
        <end position="142"/>
    </location>
</feature>
<keyword evidence="2" id="KW-0479">Metal-binding</keyword>
<dbReference type="InterPro" id="IPR029052">
    <property type="entry name" value="Metallo-depent_PP-like"/>
</dbReference>
<accession>A0A943EN21</accession>
<dbReference type="EC" id="3.1.4.-" evidence="2"/>
<comment type="cofactor">
    <cofactor evidence="2">
        <name>a divalent metal cation</name>
        <dbReference type="ChEBI" id="CHEBI:60240"/>
    </cofactor>
</comment>
<dbReference type="InterPro" id="IPR024654">
    <property type="entry name" value="Calcineurin-like_PHP_lpxH"/>
</dbReference>
<dbReference type="SUPFAM" id="SSF56300">
    <property type="entry name" value="Metallo-dependent phosphatases"/>
    <property type="match status" value="1"/>
</dbReference>
<protein>
    <recommendedName>
        <fullName evidence="2">Phosphoesterase</fullName>
        <ecNumber evidence="2">3.1.4.-</ecNumber>
    </recommendedName>
</protein>
<proteinExistence type="inferred from homology"/>
<evidence type="ECO:0000259" key="3">
    <source>
        <dbReference type="Pfam" id="PF12850"/>
    </source>
</evidence>
<gene>
    <name evidence="4" type="ORF">KHX14_01110</name>
</gene>
<dbReference type="GO" id="GO:0046872">
    <property type="term" value="F:metal ion binding"/>
    <property type="evidence" value="ECO:0007669"/>
    <property type="project" value="UniProtKB-KW"/>
</dbReference>
<organism evidence="4 5">
    <name type="scientific">Thomasclavelia spiroformis</name>
    <dbReference type="NCBI Taxonomy" id="29348"/>
    <lineage>
        <taxon>Bacteria</taxon>
        <taxon>Bacillati</taxon>
        <taxon>Bacillota</taxon>
        <taxon>Erysipelotrichia</taxon>
        <taxon>Erysipelotrichales</taxon>
        <taxon>Coprobacillaceae</taxon>
        <taxon>Thomasclavelia</taxon>
    </lineage>
</organism>
<dbReference type="CDD" id="cd00841">
    <property type="entry name" value="MPP_YfcE"/>
    <property type="match status" value="1"/>
</dbReference>
<reference evidence="4" key="1">
    <citation type="submission" date="2021-02" db="EMBL/GenBank/DDBJ databases">
        <title>Infant gut strain persistence is associated with maternal origin, phylogeny, and functional potential including surface adhesion and iron acquisition.</title>
        <authorList>
            <person name="Lou Y.C."/>
        </authorList>
    </citation>
    <scope>NUCLEOTIDE SEQUENCE</scope>
    <source>
        <strain evidence="4">L3_108_000G1_dasL3_108_000G1_metabat.metabat.11</strain>
    </source>
</reference>
<name>A0A943EN21_9FIRM</name>
<comment type="similarity">
    <text evidence="1 2">Belongs to the metallophosphoesterase superfamily. YfcE family.</text>
</comment>
<evidence type="ECO:0000313" key="4">
    <source>
        <dbReference type="EMBL" id="MBS5587405.1"/>
    </source>
</evidence>
<dbReference type="AlphaFoldDB" id="A0A943EN21"/>
<evidence type="ECO:0000256" key="1">
    <source>
        <dbReference type="ARBA" id="ARBA00008950"/>
    </source>
</evidence>
<dbReference type="GO" id="GO:0016787">
    <property type="term" value="F:hydrolase activity"/>
    <property type="evidence" value="ECO:0007669"/>
    <property type="project" value="UniProtKB-UniRule"/>
</dbReference>
<dbReference type="PANTHER" id="PTHR11124">
    <property type="entry name" value="VACUOLAR SORTING PROTEIN VPS29"/>
    <property type="match status" value="1"/>
</dbReference>
<dbReference type="Pfam" id="PF12850">
    <property type="entry name" value="Metallophos_2"/>
    <property type="match status" value="1"/>
</dbReference>
<dbReference type="InterPro" id="IPR000979">
    <property type="entry name" value="Phosphodiesterase_MJ0936/Vps29"/>
</dbReference>
<comment type="caution">
    <text evidence="4">The sequence shown here is derived from an EMBL/GenBank/DDBJ whole genome shotgun (WGS) entry which is preliminary data.</text>
</comment>
<evidence type="ECO:0000313" key="5">
    <source>
        <dbReference type="Proteomes" id="UP000751224"/>
    </source>
</evidence>
<dbReference type="NCBIfam" id="TIGR00040">
    <property type="entry name" value="yfcE"/>
    <property type="match status" value="1"/>
</dbReference>
<dbReference type="Proteomes" id="UP000751224">
    <property type="component" value="Unassembled WGS sequence"/>
</dbReference>
<dbReference type="EMBL" id="JAGZCC010000004">
    <property type="protein sequence ID" value="MBS5587405.1"/>
    <property type="molecule type" value="Genomic_DNA"/>
</dbReference>
<dbReference type="Gene3D" id="3.60.21.10">
    <property type="match status" value="1"/>
</dbReference>
<dbReference type="InterPro" id="IPR041802">
    <property type="entry name" value="MPP_YfcE"/>
</dbReference>
<evidence type="ECO:0000256" key="2">
    <source>
        <dbReference type="RuleBase" id="RU362039"/>
    </source>
</evidence>
<sequence>MKIMILSDSHYFSKTDLLMLLKSNHVDYYIHCGDIYKSYNKITLSNFYLVKGNNDYNIDIPDKLLISIDNQTFFIAHGHQYSFKQLITCAKQKKANVVCFGHTHQPLLTIIDDMIVINPGSIFLPRGQYHSPTYCIYDTNNKEVIFYDLKTHQPCNPFNK</sequence>
<dbReference type="RefSeq" id="WP_303885715.1">
    <property type="nucleotide sequence ID" value="NZ_JAGZCC010000004.1"/>
</dbReference>